<feature type="compositionally biased region" description="Low complexity" evidence="6">
    <location>
        <begin position="597"/>
        <end position="608"/>
    </location>
</feature>
<keyword evidence="2" id="KW-0597">Phosphoprotein</keyword>
<protein>
    <submittedName>
        <fullName evidence="9">MAVS protein</fullName>
    </submittedName>
</protein>
<feature type="non-terminal residue" evidence="9">
    <location>
        <position position="1"/>
    </location>
</feature>
<feature type="transmembrane region" description="Helical" evidence="7">
    <location>
        <begin position="622"/>
        <end position="640"/>
    </location>
</feature>
<feature type="region of interest" description="Disordered" evidence="6">
    <location>
        <begin position="531"/>
        <end position="616"/>
    </location>
</feature>
<feature type="compositionally biased region" description="Polar residues" evidence="6">
    <location>
        <begin position="573"/>
        <end position="583"/>
    </location>
</feature>
<accession>A0A7K9DC54</accession>
<reference evidence="9 10" key="1">
    <citation type="submission" date="2019-09" db="EMBL/GenBank/DDBJ databases">
        <title>Bird 10,000 Genomes (B10K) Project - Family phase.</title>
        <authorList>
            <person name="Zhang G."/>
        </authorList>
    </citation>
    <scope>NUCLEOTIDE SEQUENCE [LARGE SCALE GENOMIC DNA]</scope>
    <source>
        <strain evidence="9">B10K-DU-001-23</strain>
        <tissue evidence="9">Muscle</tissue>
    </source>
</reference>
<feature type="compositionally biased region" description="Polar residues" evidence="6">
    <location>
        <begin position="404"/>
        <end position="414"/>
    </location>
</feature>
<evidence type="ECO:0000256" key="4">
    <source>
        <dbReference type="ARBA" id="ARBA00022843"/>
    </source>
</evidence>
<dbReference type="AlphaFoldDB" id="A0A7K9DC54"/>
<dbReference type="Gene3D" id="1.10.533.10">
    <property type="entry name" value="Death Domain, Fas"/>
    <property type="match status" value="1"/>
</dbReference>
<evidence type="ECO:0000256" key="2">
    <source>
        <dbReference type="ARBA" id="ARBA00022553"/>
    </source>
</evidence>
<organism evidence="9 10">
    <name type="scientific">Hemiprocne comata</name>
    <dbReference type="NCBI Taxonomy" id="243314"/>
    <lineage>
        <taxon>Eukaryota</taxon>
        <taxon>Metazoa</taxon>
        <taxon>Chordata</taxon>
        <taxon>Craniata</taxon>
        <taxon>Vertebrata</taxon>
        <taxon>Euteleostomi</taxon>
        <taxon>Archelosauria</taxon>
        <taxon>Archosauria</taxon>
        <taxon>Dinosauria</taxon>
        <taxon>Saurischia</taxon>
        <taxon>Theropoda</taxon>
        <taxon>Coelurosauria</taxon>
        <taxon>Aves</taxon>
        <taxon>Neognathae</taxon>
        <taxon>Neoaves</taxon>
        <taxon>Strisores</taxon>
        <taxon>Apodiformes</taxon>
        <taxon>Apodidae</taxon>
        <taxon>Hemiprocninae</taxon>
        <taxon>Hemiprocne</taxon>
    </lineage>
</organism>
<dbReference type="Proteomes" id="UP000518305">
    <property type="component" value="Unassembled WGS sequence"/>
</dbReference>
<feature type="region of interest" description="Disordered" evidence="6">
    <location>
        <begin position="467"/>
        <end position="517"/>
    </location>
</feature>
<sequence length="645" mass="68452">MGFAEDKVYDHILKNLSHFKNIRVASLADSLSCLTDCDRDELHAREETRGSHATAYKFYQHLKCRQGWVPDLINALRQNNAGHLADELQHVYDSWQARPLRAVPTSFPPADRPISSIGSQRPSPGPNPVPQALLAAPPCQDLPTGGRLPLQPSAATTTSTELDAKAPVQESLPKNLLEQESPQPPLPGNVVCDAVGDGRNGEGHLSHPVKATQVAVGTPEAGSVAVPSAVPPEQGRAWLSRQQHPVCVDNGCFGNANHLHRGAPGLGLGRSLPPREAGAARSPEQPRNEPQEDSYISTESPLRLQEATRSGGPQRPDSPPKKPAVTSSEHSEPPGSFVDVRSPLLIQQQFDAEQKQVRMLREHRGDGATQMETATPVPTPAPRDPSPSCDTSAKLPVQEKELTTGDTTSSTPSVLTKEKVLPALVDPLPTVAASFEGTSGRTAPQVSSATTIWLSCSNEERDVELSKPGVLLSMPGKRSEVAGRCLSSRDSSKPSFELSSSLTFSGDPLMVSTDSSSSGEALFRVSSGCLTPVAREDPGGEEAAGASRDSHPPPSWDSNSLGTHDVHVEHHPSTQLEAGSNLQGGADPLGNPPVFDSSRGCGSVTSSSQASVPPGDSNRPSLLYLLPAVGIAVISVFLVYTRWQK</sequence>
<evidence type="ECO:0000256" key="3">
    <source>
        <dbReference type="ARBA" id="ARBA00022588"/>
    </source>
</evidence>
<name>A0A7K9DC54_9AVES</name>
<keyword evidence="7" id="KW-0472">Membrane</keyword>
<dbReference type="GO" id="GO:0005737">
    <property type="term" value="C:cytoplasm"/>
    <property type="evidence" value="ECO:0007669"/>
    <property type="project" value="UniProtKB-ARBA"/>
</dbReference>
<dbReference type="OrthoDB" id="9909785at2759"/>
<comment type="caution">
    <text evidence="9">The sequence shown here is derived from an EMBL/GenBank/DDBJ whole genome shotgun (WGS) entry which is preliminary data.</text>
</comment>
<dbReference type="InterPro" id="IPR011029">
    <property type="entry name" value="DEATH-like_dom_sf"/>
</dbReference>
<dbReference type="GO" id="GO:0045087">
    <property type="term" value="P:innate immune response"/>
    <property type="evidence" value="ECO:0007669"/>
    <property type="project" value="UniProtKB-KW"/>
</dbReference>
<feature type="domain" description="Caspase recruitment" evidence="8">
    <location>
        <begin position="11"/>
        <end position="91"/>
    </location>
</feature>
<evidence type="ECO:0000256" key="5">
    <source>
        <dbReference type="ARBA" id="ARBA00022859"/>
    </source>
</evidence>
<proteinExistence type="predicted"/>
<dbReference type="Pfam" id="PF16739">
    <property type="entry name" value="CARD_2"/>
    <property type="match status" value="1"/>
</dbReference>
<keyword evidence="4" id="KW-0832">Ubl conjugation</keyword>
<feature type="compositionally biased region" description="Basic and acidic residues" evidence="6">
    <location>
        <begin position="352"/>
        <end position="366"/>
    </location>
</feature>
<evidence type="ECO:0000313" key="10">
    <source>
        <dbReference type="Proteomes" id="UP000518305"/>
    </source>
</evidence>
<dbReference type="EMBL" id="VWZJ01008542">
    <property type="protein sequence ID" value="NXG62064.1"/>
    <property type="molecule type" value="Genomic_DNA"/>
</dbReference>
<keyword evidence="5" id="KW-0391">Immunity</keyword>
<keyword evidence="7" id="KW-1133">Transmembrane helix</keyword>
<evidence type="ECO:0000256" key="7">
    <source>
        <dbReference type="SAM" id="Phobius"/>
    </source>
</evidence>
<keyword evidence="10" id="KW-1185">Reference proteome</keyword>
<dbReference type="InterPro" id="IPR031964">
    <property type="entry name" value="CARD_dom"/>
</dbReference>
<keyword evidence="1" id="KW-1017">Isopeptide bond</keyword>
<evidence type="ECO:0000256" key="6">
    <source>
        <dbReference type="SAM" id="MobiDB-lite"/>
    </source>
</evidence>
<gene>
    <name evidence="9" type="primary">Mavs</name>
    <name evidence="9" type="ORF">HEMCOM_R06946</name>
</gene>
<feature type="region of interest" description="Disordered" evidence="6">
    <location>
        <begin position="103"/>
        <end position="164"/>
    </location>
</feature>
<evidence type="ECO:0000256" key="1">
    <source>
        <dbReference type="ARBA" id="ARBA00022499"/>
    </source>
</evidence>
<feature type="non-terminal residue" evidence="9">
    <location>
        <position position="645"/>
    </location>
</feature>
<feature type="region of interest" description="Disordered" evidence="6">
    <location>
        <begin position="264"/>
        <end position="415"/>
    </location>
</feature>
<keyword evidence="7" id="KW-0812">Transmembrane</keyword>
<keyword evidence="3" id="KW-0399">Innate immunity</keyword>
<evidence type="ECO:0000313" key="9">
    <source>
        <dbReference type="EMBL" id="NXG62064.1"/>
    </source>
</evidence>
<evidence type="ECO:0000259" key="8">
    <source>
        <dbReference type="Pfam" id="PF16739"/>
    </source>
</evidence>